<dbReference type="AlphaFoldDB" id="A0A1Y2B2T3"/>
<keyword evidence="8" id="KW-1185">Reference proteome</keyword>
<organism evidence="7 8">
    <name type="scientific">Naematelia encephala</name>
    <dbReference type="NCBI Taxonomy" id="71784"/>
    <lineage>
        <taxon>Eukaryota</taxon>
        <taxon>Fungi</taxon>
        <taxon>Dikarya</taxon>
        <taxon>Basidiomycota</taxon>
        <taxon>Agaricomycotina</taxon>
        <taxon>Tremellomycetes</taxon>
        <taxon>Tremellales</taxon>
        <taxon>Naemateliaceae</taxon>
        <taxon>Naematelia</taxon>
    </lineage>
</organism>
<dbReference type="InterPro" id="IPR004910">
    <property type="entry name" value="Yippee/Mis18/Cereblon"/>
</dbReference>
<protein>
    <recommendedName>
        <fullName evidence="4">Protein yippee-like</fullName>
    </recommendedName>
</protein>
<comment type="caution">
    <text evidence="7">The sequence shown here is derived from an EMBL/GenBank/DDBJ whole genome shotgun (WGS) entry which is preliminary data.</text>
</comment>
<dbReference type="PROSITE" id="PS51792">
    <property type="entry name" value="YIPPEE"/>
    <property type="match status" value="1"/>
</dbReference>
<accession>A0A1Y2B2T3</accession>
<keyword evidence="7" id="KW-0238">DNA-binding</keyword>
<keyword evidence="2" id="KW-0479">Metal-binding</keyword>
<dbReference type="OrthoDB" id="6407410at2759"/>
<evidence type="ECO:0000313" key="7">
    <source>
        <dbReference type="EMBL" id="ORY29131.1"/>
    </source>
</evidence>
<dbReference type="Pfam" id="PF03226">
    <property type="entry name" value="Yippee-Mis18"/>
    <property type="match status" value="1"/>
</dbReference>
<dbReference type="InterPro" id="IPR039058">
    <property type="entry name" value="Yippee_fam"/>
</dbReference>
<name>A0A1Y2B2T3_9TREE</name>
<feature type="compositionally biased region" description="Low complexity" evidence="5">
    <location>
        <begin position="1"/>
        <end position="18"/>
    </location>
</feature>
<feature type="domain" description="Yippee" evidence="6">
    <location>
        <begin position="62"/>
        <end position="159"/>
    </location>
</feature>
<evidence type="ECO:0000256" key="3">
    <source>
        <dbReference type="ARBA" id="ARBA00022833"/>
    </source>
</evidence>
<evidence type="ECO:0000256" key="4">
    <source>
        <dbReference type="RuleBase" id="RU110713"/>
    </source>
</evidence>
<dbReference type="InParanoid" id="A0A1Y2B2T3"/>
<reference evidence="7 8" key="1">
    <citation type="submission" date="2016-07" db="EMBL/GenBank/DDBJ databases">
        <title>Pervasive Adenine N6-methylation of Active Genes in Fungi.</title>
        <authorList>
            <consortium name="DOE Joint Genome Institute"/>
            <person name="Mondo S.J."/>
            <person name="Dannebaum R.O."/>
            <person name="Kuo R.C."/>
            <person name="Labutti K."/>
            <person name="Haridas S."/>
            <person name="Kuo A."/>
            <person name="Salamov A."/>
            <person name="Ahrendt S.R."/>
            <person name="Lipzen A."/>
            <person name="Sullivan W."/>
            <person name="Andreopoulos W.B."/>
            <person name="Clum A."/>
            <person name="Lindquist E."/>
            <person name="Daum C."/>
            <person name="Ramamoorthy G.K."/>
            <person name="Gryganskyi A."/>
            <person name="Culley D."/>
            <person name="Magnuson J.K."/>
            <person name="James T.Y."/>
            <person name="O'Malley M.A."/>
            <person name="Stajich J.E."/>
            <person name="Spatafora J.W."/>
            <person name="Visel A."/>
            <person name="Grigoriev I.V."/>
        </authorList>
    </citation>
    <scope>NUCLEOTIDE SEQUENCE [LARGE SCALE GENOMIC DNA]</scope>
    <source>
        <strain evidence="7 8">68-887.2</strain>
    </source>
</reference>
<dbReference type="STRING" id="71784.A0A1Y2B2T3"/>
<keyword evidence="3" id="KW-0862">Zinc</keyword>
<dbReference type="PANTHER" id="PTHR13848">
    <property type="entry name" value="PROTEIN YIPPEE-LIKE CG15309-RELATED"/>
    <property type="match status" value="1"/>
</dbReference>
<evidence type="ECO:0000256" key="5">
    <source>
        <dbReference type="SAM" id="MobiDB-lite"/>
    </source>
</evidence>
<dbReference type="EMBL" id="MCFC01000027">
    <property type="protein sequence ID" value="ORY29131.1"/>
    <property type="molecule type" value="Genomic_DNA"/>
</dbReference>
<evidence type="ECO:0000256" key="2">
    <source>
        <dbReference type="ARBA" id="ARBA00022723"/>
    </source>
</evidence>
<sequence length="161" mass="17489">MSQSSTPTQQSTSTPLSPNRSIDGTWSSSPLSSPDKDSVGSGDGGIRVTSILGLHQVPDDRPVFTCQSCSEPVALQDELVSQAFTGRHGKAYLMNSTINTRLGKREERKLLTGTHTVADLACASCNASLGWMYIRAPNGEQRYKEGRYILEAANIVKENNW</sequence>
<dbReference type="GO" id="GO:0003677">
    <property type="term" value="F:DNA binding"/>
    <property type="evidence" value="ECO:0007669"/>
    <property type="project" value="UniProtKB-KW"/>
</dbReference>
<evidence type="ECO:0000313" key="8">
    <source>
        <dbReference type="Proteomes" id="UP000193986"/>
    </source>
</evidence>
<comment type="similarity">
    <text evidence="1 4">Belongs to the yippee family.</text>
</comment>
<gene>
    <name evidence="7" type="ORF">BCR39DRAFT_532733</name>
</gene>
<dbReference type="GO" id="GO:0046872">
    <property type="term" value="F:metal ion binding"/>
    <property type="evidence" value="ECO:0007669"/>
    <property type="project" value="UniProtKB-KW"/>
</dbReference>
<proteinExistence type="inferred from homology"/>
<evidence type="ECO:0000259" key="6">
    <source>
        <dbReference type="PROSITE" id="PS51792"/>
    </source>
</evidence>
<feature type="region of interest" description="Disordered" evidence="5">
    <location>
        <begin position="1"/>
        <end position="44"/>
    </location>
</feature>
<evidence type="ECO:0000256" key="1">
    <source>
        <dbReference type="ARBA" id="ARBA00005613"/>
    </source>
</evidence>
<dbReference type="InterPro" id="IPR034751">
    <property type="entry name" value="Yippee"/>
</dbReference>
<dbReference type="Proteomes" id="UP000193986">
    <property type="component" value="Unassembled WGS sequence"/>
</dbReference>